<sequence>MRTISHISIILAILLTAAAAQADTIVKSFENDADFDYDYSSWGNAETPSQTTPTKDGIEIGGTATNEGGAGSKVSLDLSKESYIDVTAMTLPGNTGKKFNVILFTAGGGSSGYQFDLTDFDRPSFTTMSKSLTDPTFVDRTNGAVDLSDVTSVQVQGDYGKTVDAIKMKLKEIKATH</sequence>
<dbReference type="EMBL" id="CP136920">
    <property type="protein sequence ID" value="WOO41615.1"/>
    <property type="molecule type" value="Genomic_DNA"/>
</dbReference>
<dbReference type="RefSeq" id="WP_317834099.1">
    <property type="nucleotide sequence ID" value="NZ_CP136920.1"/>
</dbReference>
<feature type="signal peptide" evidence="2">
    <location>
        <begin position="1"/>
        <end position="22"/>
    </location>
</feature>
<evidence type="ECO:0000313" key="3">
    <source>
        <dbReference type="EMBL" id="WOO41615.1"/>
    </source>
</evidence>
<proteinExistence type="predicted"/>
<name>A0AAQ3L935_9BACT</name>
<evidence type="ECO:0000256" key="2">
    <source>
        <dbReference type="SAM" id="SignalP"/>
    </source>
</evidence>
<dbReference type="AlphaFoldDB" id="A0AAQ3L935"/>
<dbReference type="Proteomes" id="UP001304300">
    <property type="component" value="Chromosome"/>
</dbReference>
<feature type="region of interest" description="Disordered" evidence="1">
    <location>
        <begin position="44"/>
        <end position="68"/>
    </location>
</feature>
<organism evidence="3 4">
    <name type="scientific">Rubellicoccus peritrichatus</name>
    <dbReference type="NCBI Taxonomy" id="3080537"/>
    <lineage>
        <taxon>Bacteria</taxon>
        <taxon>Pseudomonadati</taxon>
        <taxon>Verrucomicrobiota</taxon>
        <taxon>Opitutia</taxon>
        <taxon>Puniceicoccales</taxon>
        <taxon>Cerasicoccaceae</taxon>
        <taxon>Rubellicoccus</taxon>
    </lineage>
</organism>
<protein>
    <submittedName>
        <fullName evidence="3">Uncharacterized protein</fullName>
    </submittedName>
</protein>
<feature type="compositionally biased region" description="Polar residues" evidence="1">
    <location>
        <begin position="44"/>
        <end position="54"/>
    </location>
</feature>
<evidence type="ECO:0000313" key="4">
    <source>
        <dbReference type="Proteomes" id="UP001304300"/>
    </source>
</evidence>
<accession>A0AAQ3L935</accession>
<dbReference type="KEGG" id="puo:RZN69_00845"/>
<gene>
    <name evidence="3" type="ORF">RZN69_00845</name>
</gene>
<keyword evidence="2" id="KW-0732">Signal</keyword>
<feature type="chain" id="PRO_5043026924" evidence="2">
    <location>
        <begin position="23"/>
        <end position="177"/>
    </location>
</feature>
<reference evidence="3 4" key="1">
    <citation type="submission" date="2023-10" db="EMBL/GenBank/DDBJ databases">
        <title>Rubellicoccus peritrichatus gen. nov., sp. nov., isolated from an algae of coral reef tank.</title>
        <authorList>
            <person name="Luo J."/>
        </authorList>
    </citation>
    <scope>NUCLEOTIDE SEQUENCE [LARGE SCALE GENOMIC DNA]</scope>
    <source>
        <strain evidence="3 4">CR14</strain>
    </source>
</reference>
<keyword evidence="4" id="KW-1185">Reference proteome</keyword>
<evidence type="ECO:0000256" key="1">
    <source>
        <dbReference type="SAM" id="MobiDB-lite"/>
    </source>
</evidence>